<keyword evidence="2" id="KW-1185">Reference proteome</keyword>
<reference evidence="1 2" key="1">
    <citation type="submission" date="2019-03" db="EMBL/GenBank/DDBJ databases">
        <title>Genomic Encyclopedia of Type Strains, Phase IV (KMG-IV): sequencing the most valuable type-strain genomes for metagenomic binning, comparative biology and taxonomic classification.</title>
        <authorList>
            <person name="Goeker M."/>
        </authorList>
    </citation>
    <scope>NUCLEOTIDE SEQUENCE [LARGE SCALE GENOMIC DNA]</scope>
    <source>
        <strain evidence="1 2">DSM 45934</strain>
    </source>
</reference>
<accession>A0A4R2K1W9</accession>
<dbReference type="RefSeq" id="WP_207925901.1">
    <property type="nucleotide sequence ID" value="NZ_SLWS01000001.1"/>
</dbReference>
<sequence length="163" mass="17405">MRVYIPGTVTMLRELNAAGELKPLNGTAFALTPALREAYTTGSAEDLEYVAMADAARASLRLIGDDPDAMRRRVVIAADVDTAAPRPDLDNSVVRITGPVVVKDIASIHVDAAEAEPAVRAAVLVVDAADMGDEDAEFVLGDVADHDLAWYATQELPFLLELM</sequence>
<dbReference type="EMBL" id="SLWS01000001">
    <property type="protein sequence ID" value="TCO65707.1"/>
    <property type="molecule type" value="Genomic_DNA"/>
</dbReference>
<name>A0A4R2K1W9_9PSEU</name>
<comment type="caution">
    <text evidence="1">The sequence shown here is derived from an EMBL/GenBank/DDBJ whole genome shotgun (WGS) entry which is preliminary data.</text>
</comment>
<evidence type="ECO:0000313" key="2">
    <source>
        <dbReference type="Proteomes" id="UP000295680"/>
    </source>
</evidence>
<dbReference type="AlphaFoldDB" id="A0A4R2K1W9"/>
<gene>
    <name evidence="1" type="ORF">EV192_1011499</name>
</gene>
<dbReference type="Proteomes" id="UP000295680">
    <property type="component" value="Unassembled WGS sequence"/>
</dbReference>
<dbReference type="Pfam" id="PF21853">
    <property type="entry name" value="DUF6912"/>
    <property type="match status" value="1"/>
</dbReference>
<protein>
    <submittedName>
        <fullName evidence="1">Uncharacterized protein</fullName>
    </submittedName>
</protein>
<dbReference type="InterPro" id="IPR054206">
    <property type="entry name" value="DUF6912"/>
</dbReference>
<organism evidence="1 2">
    <name type="scientific">Actinocrispum wychmicini</name>
    <dbReference type="NCBI Taxonomy" id="1213861"/>
    <lineage>
        <taxon>Bacteria</taxon>
        <taxon>Bacillati</taxon>
        <taxon>Actinomycetota</taxon>
        <taxon>Actinomycetes</taxon>
        <taxon>Pseudonocardiales</taxon>
        <taxon>Pseudonocardiaceae</taxon>
        <taxon>Actinocrispum</taxon>
    </lineage>
</organism>
<evidence type="ECO:0000313" key="1">
    <source>
        <dbReference type="EMBL" id="TCO65707.1"/>
    </source>
</evidence>
<proteinExistence type="predicted"/>